<evidence type="ECO:0000313" key="5">
    <source>
        <dbReference type="EMBL" id="CYU21059.1"/>
    </source>
</evidence>
<evidence type="ECO:0000259" key="4">
    <source>
        <dbReference type="Pfam" id="PF11611"/>
    </source>
</evidence>
<dbReference type="OrthoDB" id="2136626at2"/>
<keyword evidence="1" id="KW-0732">Signal</keyword>
<keyword evidence="3" id="KW-0472">Membrane</keyword>
<dbReference type="EMBL" id="FIFW01000002">
    <property type="protein sequence ID" value="CYU21059.1"/>
    <property type="molecule type" value="Genomic_DNA"/>
</dbReference>
<feature type="domain" description="DUF4352" evidence="4">
    <location>
        <begin position="79"/>
        <end position="202"/>
    </location>
</feature>
<reference evidence="5 6" key="1">
    <citation type="submission" date="2016-02" db="EMBL/GenBank/DDBJ databases">
        <authorList>
            <consortium name="Pathogen Informatics"/>
        </authorList>
    </citation>
    <scope>NUCLEOTIDE SEQUENCE [LARGE SCALE GENOMIC DNA]</scope>
    <source>
        <strain evidence="5 6">LSS23</strain>
    </source>
</reference>
<gene>
    <name evidence="5" type="ORF">ERS132385_00274</name>
</gene>
<protein>
    <submittedName>
        <fullName evidence="5">Telomeric repeat-binding factor 2</fullName>
    </submittedName>
</protein>
<keyword evidence="3" id="KW-0812">Transmembrane</keyword>
<dbReference type="RefSeq" id="WP_044687455.1">
    <property type="nucleotide sequence ID" value="NZ_CEEW01000006.1"/>
</dbReference>
<evidence type="ECO:0000313" key="6">
    <source>
        <dbReference type="Proteomes" id="UP000073434"/>
    </source>
</evidence>
<dbReference type="Pfam" id="PF11611">
    <property type="entry name" value="DUF4352"/>
    <property type="match status" value="1"/>
</dbReference>
<feature type="compositionally biased region" description="Low complexity" evidence="2">
    <location>
        <begin position="46"/>
        <end position="70"/>
    </location>
</feature>
<dbReference type="InterPro" id="IPR029050">
    <property type="entry name" value="Immunoprotect_excell_Ig-like"/>
</dbReference>
<dbReference type="InterPro" id="IPR029051">
    <property type="entry name" value="DUF4352"/>
</dbReference>
<dbReference type="AlphaFoldDB" id="A0A116K6X1"/>
<dbReference type="Proteomes" id="UP000073434">
    <property type="component" value="Unassembled WGS sequence"/>
</dbReference>
<keyword evidence="3" id="KW-1133">Transmembrane helix</keyword>
<evidence type="ECO:0000256" key="1">
    <source>
        <dbReference type="ARBA" id="ARBA00022729"/>
    </source>
</evidence>
<feature type="region of interest" description="Disordered" evidence="2">
    <location>
        <begin position="44"/>
        <end position="79"/>
    </location>
</feature>
<name>A0A116K6X1_STRSU</name>
<feature type="transmembrane region" description="Helical" evidence="3">
    <location>
        <begin position="23"/>
        <end position="41"/>
    </location>
</feature>
<proteinExistence type="predicted"/>
<evidence type="ECO:0000256" key="3">
    <source>
        <dbReference type="SAM" id="Phobius"/>
    </source>
</evidence>
<dbReference type="Gene3D" id="2.60.40.1240">
    <property type="match status" value="1"/>
</dbReference>
<evidence type="ECO:0000256" key="2">
    <source>
        <dbReference type="SAM" id="MobiDB-lite"/>
    </source>
</evidence>
<accession>A0A116K6X1</accession>
<sequence length="210" mass="22619">MAKKIKDEHGNVYVQKKPFYKRIWFIVLVGLFVIGGLQSVLGGGSNSSTSSSQATSTTTQTTTEASASSSEEQKETTTYSIGQEVPVGDVVYLVNSKEVTTNVGGEFGKTANGVFLVLNVTVKNNGKEAITVTDDFFTLLKGDVEYKSDSTAGIYANQDAKFFLTEVNPENSVTGNVVFDITEETANDPSIQLRVQTGFWGTETGVINLQ</sequence>
<organism evidence="5 6">
    <name type="scientific">Streptococcus suis</name>
    <dbReference type="NCBI Taxonomy" id="1307"/>
    <lineage>
        <taxon>Bacteria</taxon>
        <taxon>Bacillati</taxon>
        <taxon>Bacillota</taxon>
        <taxon>Bacilli</taxon>
        <taxon>Lactobacillales</taxon>
        <taxon>Streptococcaceae</taxon>
        <taxon>Streptococcus</taxon>
    </lineage>
</organism>